<evidence type="ECO:0000313" key="3">
    <source>
        <dbReference type="Proteomes" id="UP000077248"/>
    </source>
</evidence>
<reference evidence="2" key="3">
    <citation type="journal article" date="2019" name="J. ISSAAS">
        <title>Genomics, evolutionary history and diagnostics of the Alternaria alternata species group including apple and Asian pear pathotypes.</title>
        <authorList>
            <person name="Armitage A.D."/>
            <person name="Cockerton H.M."/>
            <person name="Sreenivasaprasad S."/>
            <person name="Woodhall J."/>
            <person name="Lane C."/>
            <person name="Harrison R.J."/>
            <person name="Clarkson J.P."/>
        </authorList>
    </citation>
    <scope>NUCLEOTIDE SEQUENCE</scope>
    <source>
        <strain evidence="2">FERA 1177</strain>
    </source>
</reference>
<proteinExistence type="predicted"/>
<dbReference type="Gene3D" id="3.30.710.10">
    <property type="entry name" value="Potassium Channel Kv1.1, Chain A"/>
    <property type="match status" value="1"/>
</dbReference>
<dbReference type="AlphaFoldDB" id="A0A177DYK0"/>
<dbReference type="Proteomes" id="UP000077248">
    <property type="component" value="Unassembled WGS sequence"/>
</dbReference>
<dbReference type="KEGG" id="aalt:CC77DRAFT_1005694"/>
<evidence type="ECO:0000313" key="2">
    <source>
        <dbReference type="EMBL" id="RYN83967.1"/>
    </source>
</evidence>
<protein>
    <recommendedName>
        <fullName evidence="5">BTB domain-containing protein</fullName>
    </recommendedName>
</protein>
<dbReference type="EMBL" id="PDXD01000001">
    <property type="protein sequence ID" value="RYN83967.1"/>
    <property type="molecule type" value="Genomic_DNA"/>
</dbReference>
<reference evidence="4" key="2">
    <citation type="journal article" date="2019" name="bioRxiv">
        <title>Genomics, evolutionary history and diagnostics of the Alternaria alternata species group including apple and Asian pear pathotypes.</title>
        <authorList>
            <person name="Armitage A.D."/>
            <person name="Cockerton H.M."/>
            <person name="Sreenivasaprasad S."/>
            <person name="Woodhall J.W."/>
            <person name="Lane C.R."/>
            <person name="Harrison R.J."/>
            <person name="Clarkson J.P."/>
        </authorList>
    </citation>
    <scope>NUCLEOTIDE SEQUENCE [LARGE SCALE GENOMIC DNA]</scope>
    <source>
        <strain evidence="4">FERA 1177</strain>
    </source>
</reference>
<organism evidence="1 3">
    <name type="scientific">Alternaria alternata</name>
    <name type="common">Alternaria rot fungus</name>
    <name type="synonym">Torula alternata</name>
    <dbReference type="NCBI Taxonomy" id="5599"/>
    <lineage>
        <taxon>Eukaryota</taxon>
        <taxon>Fungi</taxon>
        <taxon>Dikarya</taxon>
        <taxon>Ascomycota</taxon>
        <taxon>Pezizomycotina</taxon>
        <taxon>Dothideomycetes</taxon>
        <taxon>Pleosporomycetidae</taxon>
        <taxon>Pleosporales</taxon>
        <taxon>Pleosporineae</taxon>
        <taxon>Pleosporaceae</taxon>
        <taxon>Alternaria</taxon>
        <taxon>Alternaria sect. Alternaria</taxon>
        <taxon>Alternaria alternata complex</taxon>
    </lineage>
</organism>
<sequence length="225" mass="25506">MDSNGFRTALDAATSFLDTPVVTVSVGSEVGNTKDFSVHEGLLKDHSAFFNNALKPNRFKEGFERRISMPGDDSKVFALYVQLLYRPDLLSTEIKRNSELSEQECILLAELYVFVEKIIDESTKNILLEAFKIFSWERPFPVAAAQIIYSGTPEHDPARAIFVQSLFRYGQQRSLESILDTGHPDLFRDLAFCLSKRCHKVHDKVKVGRKTVLGKRSNAPPLYFL</sequence>
<evidence type="ECO:0008006" key="5">
    <source>
        <dbReference type="Google" id="ProtNLM"/>
    </source>
</evidence>
<dbReference type="Proteomes" id="UP000291422">
    <property type="component" value="Unassembled WGS sequence"/>
</dbReference>
<accession>A0A177DYK0</accession>
<evidence type="ECO:0000313" key="4">
    <source>
        <dbReference type="Proteomes" id="UP000291422"/>
    </source>
</evidence>
<dbReference type="InterPro" id="IPR011333">
    <property type="entry name" value="SKP1/BTB/POZ_sf"/>
</dbReference>
<keyword evidence="3" id="KW-1185">Reference proteome</keyword>
<reference evidence="1 3" key="1">
    <citation type="submission" date="2016-05" db="EMBL/GenBank/DDBJ databases">
        <title>Comparative analysis of secretome profiles of manganese(II)-oxidizing ascomycete fungi.</title>
        <authorList>
            <consortium name="DOE Joint Genome Institute"/>
            <person name="Zeiner C.A."/>
            <person name="Purvine S.O."/>
            <person name="Zink E.M."/>
            <person name="Wu S."/>
            <person name="Pasa-Tolic L."/>
            <person name="Chaput D.L."/>
            <person name="Haridas S."/>
            <person name="Grigoriev I.V."/>
            <person name="Santelli C.M."/>
            <person name="Hansel C.M."/>
        </authorList>
    </citation>
    <scope>NUCLEOTIDE SEQUENCE [LARGE SCALE GENOMIC DNA]</scope>
    <source>
        <strain evidence="1 3">SRC1lrK2f</strain>
    </source>
</reference>
<dbReference type="VEuPathDB" id="FungiDB:CC77DRAFT_1005694"/>
<dbReference type="PANTHER" id="PTHR47843">
    <property type="entry name" value="BTB DOMAIN-CONTAINING PROTEIN-RELATED"/>
    <property type="match status" value="1"/>
</dbReference>
<gene>
    <name evidence="2" type="ORF">AA0117_g1429</name>
    <name evidence="1" type="ORF">CC77DRAFT_1005694</name>
</gene>
<name>A0A177DYK0_ALTAL</name>
<dbReference type="RefSeq" id="XP_018390168.1">
    <property type="nucleotide sequence ID" value="XM_018523370.1"/>
</dbReference>
<dbReference type="GeneID" id="29108964"/>
<dbReference type="EMBL" id="KV441471">
    <property type="protein sequence ID" value="OAG24747.1"/>
    <property type="molecule type" value="Genomic_DNA"/>
</dbReference>
<evidence type="ECO:0000313" key="1">
    <source>
        <dbReference type="EMBL" id="OAG24747.1"/>
    </source>
</evidence>